<gene>
    <name evidence="1" type="ORF">CCAX7_53600</name>
</gene>
<dbReference type="PROSITE" id="PS50887">
    <property type="entry name" value="GGDEF"/>
    <property type="match status" value="1"/>
</dbReference>
<organism evidence="1 2">
    <name type="scientific">Capsulimonas corticalis</name>
    <dbReference type="NCBI Taxonomy" id="2219043"/>
    <lineage>
        <taxon>Bacteria</taxon>
        <taxon>Bacillati</taxon>
        <taxon>Armatimonadota</taxon>
        <taxon>Armatimonadia</taxon>
        <taxon>Capsulimonadales</taxon>
        <taxon>Capsulimonadaceae</taxon>
        <taxon>Capsulimonas</taxon>
    </lineage>
</organism>
<dbReference type="GO" id="GO:1902201">
    <property type="term" value="P:negative regulation of bacterial-type flagellum-dependent cell motility"/>
    <property type="evidence" value="ECO:0007669"/>
    <property type="project" value="TreeGrafter"/>
</dbReference>
<dbReference type="SMART" id="SM00267">
    <property type="entry name" value="GGDEF"/>
    <property type="match status" value="1"/>
</dbReference>
<evidence type="ECO:0000313" key="2">
    <source>
        <dbReference type="Proteomes" id="UP000287394"/>
    </source>
</evidence>
<dbReference type="InterPro" id="IPR043128">
    <property type="entry name" value="Rev_trsase/Diguanyl_cyclase"/>
</dbReference>
<sequence>MLTETPTYSSKTKGLLAGRLWIVLGAGVAYILFALFWPASHARIAAIADIICCLIPALAGCWVFWDCWKLRGKAFAKEAPREVTARWRAALFLGLGAFAYGAGTFIWTYYELGLKREIPFPSWADAGYLLCYPFLFLGVLFLPSRPLAPAMRWRVLMDSFMTITALVTFSWYFLLGPIVLAAPEASLGVILGAAYPISDLVALFCLLVLTGHADEQPLKGVVRLLVFGILAVVCADVPFGYLTLHNLYQTGQLTDMGWLLGWGLIALSGSELLQVTPQSQATEPADVQRTAAMTSPLLWRAMIPYALIPCVGALIVYMLKHHPDANLFRNRMDVELEIGVYVGSGLLIALMLLRQIFVILENNTLNHDLRSAYRELEEKNRRLQSLATTDGMTGLSNHRDFQERLRVELSEAERHGASLSVMLLDVDHFKLYNDSFGHPAGDEVLRTMATVLRDSIRDGDLAARYGGEEFALLLPGADAEQARATAERVRSAVSAHQFPNRQITVSIGVTDIQIAGTDPEALIASADTALYAAKHTGRNRWILASDPESLFSAA</sequence>
<proteinExistence type="predicted"/>
<dbReference type="CDD" id="cd01949">
    <property type="entry name" value="GGDEF"/>
    <property type="match status" value="1"/>
</dbReference>
<reference evidence="1 2" key="1">
    <citation type="journal article" date="2019" name="Int. J. Syst. Evol. Microbiol.">
        <title>Capsulimonas corticalis gen. nov., sp. nov., an aerobic capsulated bacterium, of a novel bacterial order, Capsulimonadales ord. nov., of the class Armatimonadia of the phylum Armatimonadetes.</title>
        <authorList>
            <person name="Li J."/>
            <person name="Kudo C."/>
            <person name="Tonouchi A."/>
        </authorList>
    </citation>
    <scope>NUCLEOTIDE SEQUENCE [LARGE SCALE GENOMIC DNA]</scope>
    <source>
        <strain evidence="1 2">AX-7</strain>
    </source>
</reference>
<accession>A0A402CNQ8</accession>
<evidence type="ECO:0000313" key="1">
    <source>
        <dbReference type="EMBL" id="BDI33309.1"/>
    </source>
</evidence>
<dbReference type="Pfam" id="PF00990">
    <property type="entry name" value="GGDEF"/>
    <property type="match status" value="1"/>
</dbReference>
<dbReference type="FunFam" id="3.30.70.270:FF:000001">
    <property type="entry name" value="Diguanylate cyclase domain protein"/>
    <property type="match status" value="1"/>
</dbReference>
<dbReference type="RefSeq" id="WP_165863860.1">
    <property type="nucleotide sequence ID" value="NZ_AP025739.1"/>
</dbReference>
<dbReference type="GO" id="GO:0005886">
    <property type="term" value="C:plasma membrane"/>
    <property type="evidence" value="ECO:0007669"/>
    <property type="project" value="TreeGrafter"/>
</dbReference>
<dbReference type="InterPro" id="IPR000160">
    <property type="entry name" value="GGDEF_dom"/>
</dbReference>
<dbReference type="KEGG" id="ccot:CCAX7_53600"/>
<dbReference type="InterPro" id="IPR029787">
    <property type="entry name" value="Nucleotide_cyclase"/>
</dbReference>
<dbReference type="PANTHER" id="PTHR45138">
    <property type="entry name" value="REGULATORY COMPONENTS OF SENSORY TRANSDUCTION SYSTEM"/>
    <property type="match status" value="1"/>
</dbReference>
<dbReference type="GO" id="GO:0043709">
    <property type="term" value="P:cell adhesion involved in single-species biofilm formation"/>
    <property type="evidence" value="ECO:0007669"/>
    <property type="project" value="TreeGrafter"/>
</dbReference>
<dbReference type="NCBIfam" id="TIGR00254">
    <property type="entry name" value="GGDEF"/>
    <property type="match status" value="1"/>
</dbReference>
<protein>
    <submittedName>
        <fullName evidence="1">Uncharacterized protein</fullName>
    </submittedName>
</protein>
<dbReference type="SUPFAM" id="SSF55073">
    <property type="entry name" value="Nucleotide cyclase"/>
    <property type="match status" value="1"/>
</dbReference>
<dbReference type="PANTHER" id="PTHR45138:SF9">
    <property type="entry name" value="DIGUANYLATE CYCLASE DGCM-RELATED"/>
    <property type="match status" value="1"/>
</dbReference>
<dbReference type="EMBL" id="AP025739">
    <property type="protein sequence ID" value="BDI33309.1"/>
    <property type="molecule type" value="Genomic_DNA"/>
</dbReference>
<dbReference type="GO" id="GO:0052621">
    <property type="term" value="F:diguanylate cyclase activity"/>
    <property type="evidence" value="ECO:0007669"/>
    <property type="project" value="TreeGrafter"/>
</dbReference>
<dbReference type="Gene3D" id="3.30.70.270">
    <property type="match status" value="1"/>
</dbReference>
<keyword evidence="2" id="KW-1185">Reference proteome</keyword>
<dbReference type="Proteomes" id="UP000287394">
    <property type="component" value="Chromosome"/>
</dbReference>
<dbReference type="InterPro" id="IPR050469">
    <property type="entry name" value="Diguanylate_Cyclase"/>
</dbReference>
<name>A0A402CNQ8_9BACT</name>
<dbReference type="AlphaFoldDB" id="A0A402CNQ8"/>